<dbReference type="FunCoup" id="A0A2H3D5H8">
    <property type="interactions" value="133"/>
</dbReference>
<accession>A0A2H3D5H8</accession>
<evidence type="ECO:0000313" key="6">
    <source>
        <dbReference type="Proteomes" id="UP000217790"/>
    </source>
</evidence>
<dbReference type="PANTHER" id="PTHR43114">
    <property type="entry name" value="ADENINE DEAMINASE"/>
    <property type="match status" value="1"/>
</dbReference>
<dbReference type="Proteomes" id="UP000217790">
    <property type="component" value="Unassembled WGS sequence"/>
</dbReference>
<dbReference type="GO" id="GO:0000034">
    <property type="term" value="F:adenine deaminase activity"/>
    <property type="evidence" value="ECO:0007669"/>
    <property type="project" value="TreeGrafter"/>
</dbReference>
<dbReference type="SUPFAM" id="SSF51556">
    <property type="entry name" value="Metallo-dependent hydrolases"/>
    <property type="match status" value="1"/>
</dbReference>
<dbReference type="InterPro" id="IPR006330">
    <property type="entry name" value="Ado/ade_deaminase"/>
</dbReference>
<sequence length="252" mass="28768">MADINTSISTFISQLPKVVLHVHIKGTLPLSLHWCLAQKNYIPLPLYPTYKSLIALYAIMYNHRQEMQGDNSLPTFLKAYYGGMEVLQTEEDFYNLMMEYFAKAVDMNIWYMDLFFDPQAHTRQGVTLMAARKDGYWITVHCDIGQKNTHKHIHEVATSCIGGFESANRIDHGLNVIEQPELIQIIKQHGLGLTLHPHTYHRQLPTEYIFGSIKKPWDEGVSNNCEQRSDIHASVVGAKKLGAGDALLWIQQ</sequence>
<dbReference type="Pfam" id="PF00962">
    <property type="entry name" value="A_deaminase"/>
    <property type="match status" value="1"/>
</dbReference>
<evidence type="ECO:0000256" key="1">
    <source>
        <dbReference type="ARBA" id="ARBA00001947"/>
    </source>
</evidence>
<evidence type="ECO:0000256" key="2">
    <source>
        <dbReference type="ARBA" id="ARBA00022723"/>
    </source>
</evidence>
<dbReference type="AlphaFoldDB" id="A0A2H3D5H8"/>
<evidence type="ECO:0000256" key="3">
    <source>
        <dbReference type="ARBA" id="ARBA00022801"/>
    </source>
</evidence>
<dbReference type="GO" id="GO:0006146">
    <property type="term" value="P:adenine catabolic process"/>
    <property type="evidence" value="ECO:0007669"/>
    <property type="project" value="TreeGrafter"/>
</dbReference>
<dbReference type="GO" id="GO:0046872">
    <property type="term" value="F:metal ion binding"/>
    <property type="evidence" value="ECO:0007669"/>
    <property type="project" value="UniProtKB-KW"/>
</dbReference>
<dbReference type="InParanoid" id="A0A2H3D5H8"/>
<proteinExistence type="predicted"/>
<dbReference type="InterPro" id="IPR032466">
    <property type="entry name" value="Metal_Hydrolase"/>
</dbReference>
<keyword evidence="3 5" id="KW-0378">Hydrolase</keyword>
<dbReference type="STRING" id="47427.A0A2H3D5H8"/>
<dbReference type="InterPro" id="IPR001365">
    <property type="entry name" value="A_deaminase_dom"/>
</dbReference>
<dbReference type="EMBL" id="KZ293699">
    <property type="protein sequence ID" value="PBK84327.1"/>
    <property type="molecule type" value="Genomic_DNA"/>
</dbReference>
<dbReference type="GO" id="GO:0043103">
    <property type="term" value="P:hypoxanthine salvage"/>
    <property type="evidence" value="ECO:0007669"/>
    <property type="project" value="TreeGrafter"/>
</dbReference>
<evidence type="ECO:0000313" key="5">
    <source>
        <dbReference type="EMBL" id="PBK84327.1"/>
    </source>
</evidence>
<feature type="domain" description="Adenosine deaminase" evidence="4">
    <location>
        <begin position="16"/>
        <end position="127"/>
    </location>
</feature>
<protein>
    <submittedName>
        <fullName evidence="5">Metallo-dependent hydrolase</fullName>
    </submittedName>
</protein>
<dbReference type="PANTHER" id="PTHR43114:SF7">
    <property type="entry name" value="ADENOSINE DEAMINASE DOMAIN-CONTAINING PROTEIN"/>
    <property type="match status" value="1"/>
</dbReference>
<reference evidence="6" key="1">
    <citation type="journal article" date="2017" name="Nat. Ecol. Evol.">
        <title>Genome expansion and lineage-specific genetic innovations in the forest pathogenic fungi Armillaria.</title>
        <authorList>
            <person name="Sipos G."/>
            <person name="Prasanna A.N."/>
            <person name="Walter M.C."/>
            <person name="O'Connor E."/>
            <person name="Balint B."/>
            <person name="Krizsan K."/>
            <person name="Kiss B."/>
            <person name="Hess J."/>
            <person name="Varga T."/>
            <person name="Slot J."/>
            <person name="Riley R."/>
            <person name="Boka B."/>
            <person name="Rigling D."/>
            <person name="Barry K."/>
            <person name="Lee J."/>
            <person name="Mihaltcheva S."/>
            <person name="LaButti K."/>
            <person name="Lipzen A."/>
            <person name="Waldron R."/>
            <person name="Moloney N.M."/>
            <person name="Sperisen C."/>
            <person name="Kredics L."/>
            <person name="Vagvoelgyi C."/>
            <person name="Patrignani A."/>
            <person name="Fitzpatrick D."/>
            <person name="Nagy I."/>
            <person name="Doyle S."/>
            <person name="Anderson J.B."/>
            <person name="Grigoriev I.V."/>
            <person name="Gueldener U."/>
            <person name="Muensterkoetter M."/>
            <person name="Nagy L.G."/>
        </authorList>
    </citation>
    <scope>NUCLEOTIDE SEQUENCE [LARGE SCALE GENOMIC DNA]</scope>
    <source>
        <strain evidence="6">Ar21-2</strain>
    </source>
</reference>
<keyword evidence="6" id="KW-1185">Reference proteome</keyword>
<name>A0A2H3D5H8_ARMGA</name>
<dbReference type="Gene3D" id="3.20.20.140">
    <property type="entry name" value="Metal-dependent hydrolases"/>
    <property type="match status" value="2"/>
</dbReference>
<gene>
    <name evidence="5" type="ORF">ARMGADRAFT_1133063</name>
</gene>
<dbReference type="OrthoDB" id="272271at2759"/>
<evidence type="ECO:0000259" key="4">
    <source>
        <dbReference type="Pfam" id="PF00962"/>
    </source>
</evidence>
<dbReference type="GO" id="GO:0005829">
    <property type="term" value="C:cytosol"/>
    <property type="evidence" value="ECO:0007669"/>
    <property type="project" value="TreeGrafter"/>
</dbReference>
<comment type="cofactor">
    <cofactor evidence="1">
        <name>Zn(2+)</name>
        <dbReference type="ChEBI" id="CHEBI:29105"/>
    </cofactor>
</comment>
<organism evidence="5 6">
    <name type="scientific">Armillaria gallica</name>
    <name type="common">Bulbous honey fungus</name>
    <name type="synonym">Armillaria bulbosa</name>
    <dbReference type="NCBI Taxonomy" id="47427"/>
    <lineage>
        <taxon>Eukaryota</taxon>
        <taxon>Fungi</taxon>
        <taxon>Dikarya</taxon>
        <taxon>Basidiomycota</taxon>
        <taxon>Agaricomycotina</taxon>
        <taxon>Agaricomycetes</taxon>
        <taxon>Agaricomycetidae</taxon>
        <taxon>Agaricales</taxon>
        <taxon>Marasmiineae</taxon>
        <taxon>Physalacriaceae</taxon>
        <taxon>Armillaria</taxon>
    </lineage>
</organism>
<keyword evidence="2" id="KW-0479">Metal-binding</keyword>